<dbReference type="Pfam" id="PF00561">
    <property type="entry name" value="Abhydrolase_1"/>
    <property type="match status" value="1"/>
</dbReference>
<dbReference type="EMBL" id="QHKI01000017">
    <property type="protein sequence ID" value="RSM84355.1"/>
    <property type="molecule type" value="Genomic_DNA"/>
</dbReference>
<dbReference type="InterPro" id="IPR051601">
    <property type="entry name" value="Serine_prot/Carboxylest_S33"/>
</dbReference>
<sequence>MVALGLASSVAATPAVADEPAFQVEWGACPSDVNARATPLQCASVSVPLDYTDPEGAEIKIMLSRLASPNPSKRRGVLLLNPGGPGGSGLSMPADLFSLGVPASVLDSYDLIGMDTRGVGHSSPVSCGFTVDQGYSGNIPPYAVDDAAVAEQAKIAEAVAKQCARDGRLRHVSTANMARDLDRIRAALGEDKASFLGYSYGSALGAAYASMFPERSDRIVLDSNVGDTFLDRDGMRRFGLGAEQAFPDFAKWAAARHDAYGLGRTPEEVRNTYFTLAERLDKTPVGEIDGTTFRLGTFAGLYRESSYAMTAQQWQALLNFDEAAVQRPLGLSPYDNAWSVFLAVTCNDVDWPEDVRTYQRGVAEDRQKYPLFGAAGANITPCAYWQYEPAEPPVKITDDGPRNVLIMQNLRDPATPHRGGVMLKEKFGQRSQLVSVNESGHGVYVFDDNPCALNIATTYLVDGKLAPRDTFCQASRTSGLTLDRDAQQRRAEALDRLPRTF</sequence>
<protein>
    <submittedName>
        <fullName evidence="5">Alpha/beta hydrolase</fullName>
    </submittedName>
</protein>
<dbReference type="Proteomes" id="UP000287547">
    <property type="component" value="Unassembled WGS sequence"/>
</dbReference>
<dbReference type="Gene3D" id="3.40.50.1820">
    <property type="entry name" value="alpha/beta hydrolase"/>
    <property type="match status" value="1"/>
</dbReference>
<dbReference type="GO" id="GO:0016787">
    <property type="term" value="F:hydrolase activity"/>
    <property type="evidence" value="ECO:0007669"/>
    <property type="project" value="UniProtKB-KW"/>
</dbReference>
<feature type="domain" description="AB hydrolase-1" evidence="4">
    <location>
        <begin position="77"/>
        <end position="446"/>
    </location>
</feature>
<evidence type="ECO:0000259" key="4">
    <source>
        <dbReference type="Pfam" id="PF00561"/>
    </source>
</evidence>
<keyword evidence="2" id="KW-0732">Signal</keyword>
<dbReference type="OrthoDB" id="4447445at2"/>
<dbReference type="AlphaFoldDB" id="A0A428Z8N4"/>
<comment type="similarity">
    <text evidence="1">Belongs to the peptidase S33 family.</text>
</comment>
<comment type="caution">
    <text evidence="5">The sequence shown here is derived from an EMBL/GenBank/DDBJ whole genome shotgun (WGS) entry which is preliminary data.</text>
</comment>
<name>A0A428Z8N4_KIBAR</name>
<dbReference type="SUPFAM" id="SSF53474">
    <property type="entry name" value="alpha/beta-Hydrolases"/>
    <property type="match status" value="1"/>
</dbReference>
<gene>
    <name evidence="5" type="ORF">DMH04_21180</name>
</gene>
<accession>A0A428Z8N4</accession>
<evidence type="ECO:0000256" key="2">
    <source>
        <dbReference type="ARBA" id="ARBA00022729"/>
    </source>
</evidence>
<evidence type="ECO:0000256" key="3">
    <source>
        <dbReference type="ARBA" id="ARBA00022801"/>
    </source>
</evidence>
<organism evidence="5 6">
    <name type="scientific">Kibdelosporangium aridum</name>
    <dbReference type="NCBI Taxonomy" id="2030"/>
    <lineage>
        <taxon>Bacteria</taxon>
        <taxon>Bacillati</taxon>
        <taxon>Actinomycetota</taxon>
        <taxon>Actinomycetes</taxon>
        <taxon>Pseudonocardiales</taxon>
        <taxon>Pseudonocardiaceae</taxon>
        <taxon>Kibdelosporangium</taxon>
    </lineage>
</organism>
<dbReference type="InterPro" id="IPR000073">
    <property type="entry name" value="AB_hydrolase_1"/>
</dbReference>
<dbReference type="PANTHER" id="PTHR43248:SF29">
    <property type="entry name" value="TRIPEPTIDYL AMINOPEPTIDASE"/>
    <property type="match status" value="1"/>
</dbReference>
<keyword evidence="3 5" id="KW-0378">Hydrolase</keyword>
<evidence type="ECO:0000313" key="6">
    <source>
        <dbReference type="Proteomes" id="UP000287547"/>
    </source>
</evidence>
<proteinExistence type="inferred from homology"/>
<dbReference type="InterPro" id="IPR029058">
    <property type="entry name" value="AB_hydrolase_fold"/>
</dbReference>
<dbReference type="PANTHER" id="PTHR43248">
    <property type="entry name" value="2-SUCCINYL-6-HYDROXY-2,4-CYCLOHEXADIENE-1-CARBOXYLATE SYNTHASE"/>
    <property type="match status" value="1"/>
</dbReference>
<evidence type="ECO:0000256" key="1">
    <source>
        <dbReference type="ARBA" id="ARBA00010088"/>
    </source>
</evidence>
<reference evidence="5 6" key="1">
    <citation type="submission" date="2018-05" db="EMBL/GenBank/DDBJ databases">
        <title>Evolution of GPA BGCs.</title>
        <authorList>
            <person name="Waglechner N."/>
            <person name="Wright G.D."/>
        </authorList>
    </citation>
    <scope>NUCLEOTIDE SEQUENCE [LARGE SCALE GENOMIC DNA]</scope>
    <source>
        <strain evidence="5 6">A82846</strain>
    </source>
</reference>
<evidence type="ECO:0000313" key="5">
    <source>
        <dbReference type="EMBL" id="RSM84355.1"/>
    </source>
</evidence>